<gene>
    <name evidence="1" type="ORF">FJQ54_11705</name>
</gene>
<name>A0A501XIE1_9SPHN</name>
<dbReference type="OrthoDB" id="117664at2"/>
<comment type="caution">
    <text evidence="1">The sequence shown here is derived from an EMBL/GenBank/DDBJ whole genome shotgun (WGS) entry which is preliminary data.</text>
</comment>
<evidence type="ECO:0000313" key="2">
    <source>
        <dbReference type="Proteomes" id="UP000319897"/>
    </source>
</evidence>
<protein>
    <submittedName>
        <fullName evidence="1">Uncharacterized protein</fullName>
    </submittedName>
</protein>
<accession>A0A501XIE1</accession>
<reference evidence="1 2" key="1">
    <citation type="submission" date="2019-06" db="EMBL/GenBank/DDBJ databases">
        <authorList>
            <person name="Lee I."/>
            <person name="Jang G.I."/>
            <person name="Hwang C.Y."/>
        </authorList>
    </citation>
    <scope>NUCLEOTIDE SEQUENCE [LARGE SCALE GENOMIC DNA]</scope>
    <source>
        <strain evidence="1 2">PAMC 28131</strain>
    </source>
</reference>
<dbReference type="Proteomes" id="UP000319897">
    <property type="component" value="Unassembled WGS sequence"/>
</dbReference>
<keyword evidence="2" id="KW-1185">Reference proteome</keyword>
<evidence type="ECO:0000313" key="1">
    <source>
        <dbReference type="EMBL" id="TPE60074.1"/>
    </source>
</evidence>
<proteinExistence type="predicted"/>
<dbReference type="AlphaFoldDB" id="A0A501XIE1"/>
<dbReference type="EMBL" id="VFSU01000028">
    <property type="protein sequence ID" value="TPE60074.1"/>
    <property type="molecule type" value="Genomic_DNA"/>
</dbReference>
<organism evidence="1 2">
    <name type="scientific">Sandaracinobacter neustonicus</name>
    <dbReference type="NCBI Taxonomy" id="1715348"/>
    <lineage>
        <taxon>Bacteria</taxon>
        <taxon>Pseudomonadati</taxon>
        <taxon>Pseudomonadota</taxon>
        <taxon>Alphaproteobacteria</taxon>
        <taxon>Sphingomonadales</taxon>
        <taxon>Sphingosinicellaceae</taxon>
        <taxon>Sandaracinobacter</taxon>
    </lineage>
</organism>
<sequence>MLLRMDQDLNSKSVKMGDRFNMTVVNDVVSSGVVVIPAGTRGVGEVTYHTNKGAFGKSGKMEIELKYLELGDKHVPITGKYRQEGEGNTTATVAAVVLVGVFSAFVTGKSALIPQGRELMAQTDVPIAYDPATAPKATMLTVQPAAAKPTN</sequence>